<evidence type="ECO:0000256" key="6">
    <source>
        <dbReference type="ARBA" id="ARBA00023065"/>
    </source>
</evidence>
<evidence type="ECO:0000256" key="8">
    <source>
        <dbReference type="ARBA" id="ARBA00034708"/>
    </source>
</evidence>
<dbReference type="RefSeq" id="WP_123849587.1">
    <property type="nucleotide sequence ID" value="NZ_RPDH01000003.1"/>
</dbReference>
<evidence type="ECO:0000256" key="2">
    <source>
        <dbReference type="ARBA" id="ARBA00022448"/>
    </source>
</evidence>
<keyword evidence="4 9" id="KW-0812">Transmembrane</keyword>
<keyword evidence="6" id="KW-0406">Ion transport</keyword>
<dbReference type="EMBL" id="RPDH01000003">
    <property type="protein sequence ID" value="RPE05938.1"/>
    <property type="molecule type" value="Genomic_DNA"/>
</dbReference>
<dbReference type="Proteomes" id="UP000278351">
    <property type="component" value="Unassembled WGS sequence"/>
</dbReference>
<evidence type="ECO:0000313" key="11">
    <source>
        <dbReference type="Proteomes" id="UP000278351"/>
    </source>
</evidence>
<dbReference type="PANTHER" id="PTHR33281:SF19">
    <property type="entry name" value="VOLTAGE-DEPENDENT ANION CHANNEL-FORMING PROTEIN YNEE"/>
    <property type="match status" value="1"/>
</dbReference>
<reference evidence="10 11" key="1">
    <citation type="submission" date="2018-11" db="EMBL/GenBank/DDBJ databases">
        <title>Chitinophaga lutea sp.nov., isolate from arsenic contaminated soil.</title>
        <authorList>
            <person name="Zong Y."/>
        </authorList>
    </citation>
    <scope>NUCLEOTIDE SEQUENCE [LARGE SCALE GENOMIC DNA]</scope>
    <source>
        <strain evidence="10 11">ZY74</strain>
    </source>
</reference>
<dbReference type="OrthoDB" id="445589at2"/>
<name>A0A3N4PEQ4_9BACT</name>
<dbReference type="PANTHER" id="PTHR33281">
    <property type="entry name" value="UPF0187 PROTEIN YNEE"/>
    <property type="match status" value="1"/>
</dbReference>
<dbReference type="InterPro" id="IPR044669">
    <property type="entry name" value="YneE/VCCN1/2-like"/>
</dbReference>
<keyword evidence="2" id="KW-0813">Transport</keyword>
<evidence type="ECO:0000256" key="3">
    <source>
        <dbReference type="ARBA" id="ARBA00022475"/>
    </source>
</evidence>
<comment type="subcellular location">
    <subcellularLocation>
        <location evidence="1">Cell membrane</location>
        <topology evidence="1">Multi-pass membrane protein</topology>
    </subcellularLocation>
</comment>
<dbReference type="Pfam" id="PF25539">
    <property type="entry name" value="Bestrophin_2"/>
    <property type="match status" value="1"/>
</dbReference>
<evidence type="ECO:0000256" key="7">
    <source>
        <dbReference type="ARBA" id="ARBA00023136"/>
    </source>
</evidence>
<sequence length="331" mass="38240">MNVGRSYTITEFLLWTRRNIYKLLLIAAIPTAIYSLLGWTWIAIPWVPVALVGTAAAFIVGFRNTQVYNRAWEARQIWGSIVNSSRTWGIMVKDYVRGGNEKDIHRQLVYRHIGWLTALRFQLREPRTWENMKTRSNNIEYAKHYKVPEWESSLADELPAYLSEEEINHVLARKNRATQLIALQSAQLKELQKGGQLSELCYVEMVNVLKDLYDYQGRSERIKNFPYPRQFSSIATYCIQLLIWLLPFGLLNEFSRLGHWGVWLTVPFSVLVGWVFMGLEQVGESTENPFEGSANDTPITSMSRTIEIDLREMLGETELPPAIAPIHNILM</sequence>
<dbReference type="GO" id="GO:0005886">
    <property type="term" value="C:plasma membrane"/>
    <property type="evidence" value="ECO:0007669"/>
    <property type="project" value="UniProtKB-SubCell"/>
</dbReference>
<accession>A0A3N4PEQ4</accession>
<evidence type="ECO:0000313" key="10">
    <source>
        <dbReference type="EMBL" id="RPE05938.1"/>
    </source>
</evidence>
<gene>
    <name evidence="10" type="ORF">EGT74_26660</name>
</gene>
<keyword evidence="3" id="KW-1003">Cell membrane</keyword>
<feature type="transmembrane region" description="Helical" evidence="9">
    <location>
        <begin position="43"/>
        <end position="62"/>
    </location>
</feature>
<dbReference type="AlphaFoldDB" id="A0A3N4PEQ4"/>
<comment type="caution">
    <text evidence="10">The sequence shown here is derived from an EMBL/GenBank/DDBJ whole genome shotgun (WGS) entry which is preliminary data.</text>
</comment>
<feature type="transmembrane region" description="Helical" evidence="9">
    <location>
        <begin position="231"/>
        <end position="251"/>
    </location>
</feature>
<evidence type="ECO:0000256" key="1">
    <source>
        <dbReference type="ARBA" id="ARBA00004651"/>
    </source>
</evidence>
<dbReference type="GO" id="GO:0005254">
    <property type="term" value="F:chloride channel activity"/>
    <property type="evidence" value="ECO:0007669"/>
    <property type="project" value="InterPro"/>
</dbReference>
<evidence type="ECO:0000256" key="5">
    <source>
        <dbReference type="ARBA" id="ARBA00022989"/>
    </source>
</evidence>
<evidence type="ECO:0000256" key="9">
    <source>
        <dbReference type="SAM" id="Phobius"/>
    </source>
</evidence>
<feature type="transmembrane region" description="Helical" evidence="9">
    <location>
        <begin position="20"/>
        <end position="37"/>
    </location>
</feature>
<keyword evidence="7 9" id="KW-0472">Membrane</keyword>
<organism evidence="10 11">
    <name type="scientific">Chitinophaga lutea</name>
    <dbReference type="NCBI Taxonomy" id="2488634"/>
    <lineage>
        <taxon>Bacteria</taxon>
        <taxon>Pseudomonadati</taxon>
        <taxon>Bacteroidota</taxon>
        <taxon>Chitinophagia</taxon>
        <taxon>Chitinophagales</taxon>
        <taxon>Chitinophagaceae</taxon>
        <taxon>Chitinophaga</taxon>
    </lineage>
</organism>
<comment type="similarity">
    <text evidence="8">Belongs to the anion channel-forming bestrophin (TC 1.A.46) family.</text>
</comment>
<keyword evidence="11" id="KW-1185">Reference proteome</keyword>
<evidence type="ECO:0000256" key="4">
    <source>
        <dbReference type="ARBA" id="ARBA00022692"/>
    </source>
</evidence>
<proteinExistence type="inferred from homology"/>
<keyword evidence="5 9" id="KW-1133">Transmembrane helix</keyword>
<protein>
    <submittedName>
        <fullName evidence="10">Multidrug transporter</fullName>
    </submittedName>
</protein>
<feature type="transmembrane region" description="Helical" evidence="9">
    <location>
        <begin position="257"/>
        <end position="277"/>
    </location>
</feature>